<protein>
    <submittedName>
        <fullName evidence="1">(California timema) hypothetical protein</fullName>
    </submittedName>
</protein>
<dbReference type="AlphaFoldDB" id="A0A7R9JGL8"/>
<proteinExistence type="predicted"/>
<dbReference type="EMBL" id="OE188090">
    <property type="protein sequence ID" value="CAD7578600.1"/>
    <property type="molecule type" value="Genomic_DNA"/>
</dbReference>
<sequence>MQSYERAILSNILSFPASHRNTRCLDLHQSHRDHVAGTSSCPTVTRVAGTFPLTFFLLLPTLPARLETGTIDPNSVTLRSRTTGITSTAEIEFVPWENSHPVICVQDTDKPRSAH</sequence>
<organism evidence="1">
    <name type="scientific">Timema californicum</name>
    <name type="common">California timema</name>
    <name type="synonym">Walking stick</name>
    <dbReference type="NCBI Taxonomy" id="61474"/>
    <lineage>
        <taxon>Eukaryota</taxon>
        <taxon>Metazoa</taxon>
        <taxon>Ecdysozoa</taxon>
        <taxon>Arthropoda</taxon>
        <taxon>Hexapoda</taxon>
        <taxon>Insecta</taxon>
        <taxon>Pterygota</taxon>
        <taxon>Neoptera</taxon>
        <taxon>Polyneoptera</taxon>
        <taxon>Phasmatodea</taxon>
        <taxon>Timematodea</taxon>
        <taxon>Timematoidea</taxon>
        <taxon>Timematidae</taxon>
        <taxon>Timema</taxon>
    </lineage>
</organism>
<reference evidence="1" key="1">
    <citation type="submission" date="2020-11" db="EMBL/GenBank/DDBJ databases">
        <authorList>
            <person name="Tran Van P."/>
        </authorList>
    </citation>
    <scope>NUCLEOTIDE SEQUENCE</scope>
</reference>
<accession>A0A7R9JGL8</accession>
<name>A0A7R9JGL8_TIMCA</name>
<evidence type="ECO:0000313" key="1">
    <source>
        <dbReference type="EMBL" id="CAD7578600.1"/>
    </source>
</evidence>
<gene>
    <name evidence="1" type="ORF">TCMB3V08_LOCUS11139</name>
</gene>